<reference evidence="2 3" key="1">
    <citation type="journal article" date="2018" name="Cell">
        <title>The Chara Genome: Secondary Complexity and Implications for Plant Terrestrialization.</title>
        <authorList>
            <person name="Nishiyama T."/>
            <person name="Sakayama H."/>
            <person name="Vries J.D."/>
            <person name="Buschmann H."/>
            <person name="Saint-Marcoux D."/>
            <person name="Ullrich K.K."/>
            <person name="Haas F.B."/>
            <person name="Vanderstraeten L."/>
            <person name="Becker D."/>
            <person name="Lang D."/>
            <person name="Vosolsobe S."/>
            <person name="Rombauts S."/>
            <person name="Wilhelmsson P.K.I."/>
            <person name="Janitza P."/>
            <person name="Kern R."/>
            <person name="Heyl A."/>
            <person name="Rumpler F."/>
            <person name="Villalobos L.I.A.C."/>
            <person name="Clay J.M."/>
            <person name="Skokan R."/>
            <person name="Toyoda A."/>
            <person name="Suzuki Y."/>
            <person name="Kagoshima H."/>
            <person name="Schijlen E."/>
            <person name="Tajeshwar N."/>
            <person name="Catarino B."/>
            <person name="Hetherington A.J."/>
            <person name="Saltykova A."/>
            <person name="Bonnot C."/>
            <person name="Breuninger H."/>
            <person name="Symeonidi A."/>
            <person name="Radhakrishnan G.V."/>
            <person name="Van Nieuwerburgh F."/>
            <person name="Deforce D."/>
            <person name="Chang C."/>
            <person name="Karol K.G."/>
            <person name="Hedrich R."/>
            <person name="Ulvskov P."/>
            <person name="Glockner G."/>
            <person name="Delwiche C.F."/>
            <person name="Petrasek J."/>
            <person name="Van de Peer Y."/>
            <person name="Friml J."/>
            <person name="Beilby M."/>
            <person name="Dolan L."/>
            <person name="Kohara Y."/>
            <person name="Sugano S."/>
            <person name="Fujiyama A."/>
            <person name="Delaux P.-M."/>
            <person name="Quint M."/>
            <person name="TheiBen G."/>
            <person name="Hagemann M."/>
            <person name="Harholt J."/>
            <person name="Dunand C."/>
            <person name="Zachgo S."/>
            <person name="Langdale J."/>
            <person name="Maumus F."/>
            <person name="Straeten D.V.D."/>
            <person name="Gould S.B."/>
            <person name="Rensing S.A."/>
        </authorList>
    </citation>
    <scope>NUCLEOTIDE SEQUENCE [LARGE SCALE GENOMIC DNA]</scope>
    <source>
        <strain evidence="2 3">S276</strain>
    </source>
</reference>
<dbReference type="OrthoDB" id="1883418at2759"/>
<name>A0A388LAR0_CHABU</name>
<dbReference type="SUPFAM" id="SSF56300">
    <property type="entry name" value="Metallo-dependent phosphatases"/>
    <property type="match status" value="1"/>
</dbReference>
<dbReference type="Gramene" id="GBG79282">
    <property type="protein sequence ID" value="GBG79282"/>
    <property type="gene ID" value="CBR_g29432"/>
</dbReference>
<dbReference type="InterPro" id="IPR029052">
    <property type="entry name" value="Metallo-depent_PP-like"/>
</dbReference>
<dbReference type="AlphaFoldDB" id="A0A388LAR0"/>
<sequence>MPSPPFYEREHIAVKKPELPPKVRSLEEYDGPRCFAIPGNHDWFDGLDIFMKYICHKSWLGGWMLPQEQSYFALKLPQGWWIFGLDQSLLMDIDIFQFKYFSNIADNEVEDDGVVILVTHEPNWLLDWYWDRSTGKNVTYLIQQHLRGRCKVRFAGDLHFYYRHSARNPSTTQDLSRSQPSSPSKLSPSVSAWPSFTRWPPSSSTGVSPSSSRRPSGPLPLYEQLVVNGGGGAFMHPTHVFESFGSFSDCPYEMKAMYPSVHVSQAIGVLNILKFREKNWRFDIVGGFGYYLVVFSLFPQVRLSSLCSLL</sequence>
<dbReference type="Gene3D" id="3.60.21.10">
    <property type="match status" value="1"/>
</dbReference>
<protein>
    <recommendedName>
        <fullName evidence="4">Calcineurin-like phosphoesterase domain-containing protein</fullName>
    </recommendedName>
</protein>
<keyword evidence="3" id="KW-1185">Reference proteome</keyword>
<feature type="region of interest" description="Disordered" evidence="1">
    <location>
        <begin position="168"/>
        <end position="189"/>
    </location>
</feature>
<feature type="compositionally biased region" description="Low complexity" evidence="1">
    <location>
        <begin position="176"/>
        <end position="189"/>
    </location>
</feature>
<accession>A0A388LAR0</accession>
<dbReference type="EMBL" id="BFEA01000315">
    <property type="protein sequence ID" value="GBG79282.1"/>
    <property type="molecule type" value="Genomic_DNA"/>
</dbReference>
<dbReference type="PANTHER" id="PTHR34211">
    <property type="entry name" value="CALCINEURIN-LIKE METALLO-PHOSPHOESTERASE SUPERFAMILY PROTEIN"/>
    <property type="match status" value="1"/>
</dbReference>
<evidence type="ECO:0000313" key="3">
    <source>
        <dbReference type="Proteomes" id="UP000265515"/>
    </source>
</evidence>
<organism evidence="2 3">
    <name type="scientific">Chara braunii</name>
    <name type="common">Braun's stonewort</name>
    <dbReference type="NCBI Taxonomy" id="69332"/>
    <lineage>
        <taxon>Eukaryota</taxon>
        <taxon>Viridiplantae</taxon>
        <taxon>Streptophyta</taxon>
        <taxon>Charophyceae</taxon>
        <taxon>Charales</taxon>
        <taxon>Characeae</taxon>
        <taxon>Chara</taxon>
    </lineage>
</organism>
<gene>
    <name evidence="2" type="ORF">CBR_g29432</name>
</gene>
<evidence type="ECO:0000256" key="1">
    <source>
        <dbReference type="SAM" id="MobiDB-lite"/>
    </source>
</evidence>
<evidence type="ECO:0000313" key="2">
    <source>
        <dbReference type="EMBL" id="GBG79282.1"/>
    </source>
</evidence>
<dbReference type="Proteomes" id="UP000265515">
    <property type="component" value="Unassembled WGS sequence"/>
</dbReference>
<evidence type="ECO:0008006" key="4">
    <source>
        <dbReference type="Google" id="ProtNLM"/>
    </source>
</evidence>
<proteinExistence type="predicted"/>
<dbReference type="PANTHER" id="PTHR34211:SF3">
    <property type="entry name" value="CALCINEURIN-LIKE METALLO-PHOSPHOESTERASE SUPERFAMILY PROTEIN"/>
    <property type="match status" value="1"/>
</dbReference>
<comment type="caution">
    <text evidence="2">The sequence shown here is derived from an EMBL/GenBank/DDBJ whole genome shotgun (WGS) entry which is preliminary data.</text>
</comment>